<dbReference type="RefSeq" id="WP_179491629.1">
    <property type="nucleotide sequence ID" value="NZ_JACCBV010000001.1"/>
</dbReference>
<dbReference type="PANTHER" id="PTHR22600">
    <property type="entry name" value="BETA-HEXOSAMINIDASE"/>
    <property type="match status" value="1"/>
</dbReference>
<keyword evidence="5 10" id="KW-0326">Glycosidase</keyword>
<dbReference type="PANTHER" id="PTHR22600:SF57">
    <property type="entry name" value="BETA-N-ACETYLHEXOSAMINIDASE"/>
    <property type="match status" value="1"/>
</dbReference>
<comment type="caution">
    <text evidence="10">The sequence shown here is derived from an EMBL/GenBank/DDBJ whole genome shotgun (WGS) entry which is preliminary data.</text>
</comment>
<dbReference type="EMBL" id="JACCBV010000001">
    <property type="protein sequence ID" value="NYE21169.1"/>
    <property type="molecule type" value="Genomic_DNA"/>
</dbReference>
<dbReference type="InterPro" id="IPR015882">
    <property type="entry name" value="HEX_bac_N"/>
</dbReference>
<feature type="signal peptide" evidence="7">
    <location>
        <begin position="1"/>
        <end position="25"/>
    </location>
</feature>
<evidence type="ECO:0000256" key="7">
    <source>
        <dbReference type="SAM" id="SignalP"/>
    </source>
</evidence>
<evidence type="ECO:0000259" key="9">
    <source>
        <dbReference type="Pfam" id="PF02838"/>
    </source>
</evidence>
<evidence type="ECO:0000259" key="8">
    <source>
        <dbReference type="Pfam" id="PF00728"/>
    </source>
</evidence>
<dbReference type="InterPro" id="IPR025705">
    <property type="entry name" value="Beta_hexosaminidase_sua/sub"/>
</dbReference>
<gene>
    <name evidence="10" type="ORF">BJ991_003197</name>
</gene>
<dbReference type="Pfam" id="PF02838">
    <property type="entry name" value="Glyco_hydro_20b"/>
    <property type="match status" value="1"/>
</dbReference>
<dbReference type="InterPro" id="IPR017853">
    <property type="entry name" value="GH"/>
</dbReference>
<proteinExistence type="inferred from homology"/>
<evidence type="ECO:0000256" key="6">
    <source>
        <dbReference type="PIRSR" id="PIRSR625705-1"/>
    </source>
</evidence>
<dbReference type="Proteomes" id="UP000576969">
    <property type="component" value="Unassembled WGS sequence"/>
</dbReference>
<evidence type="ECO:0000256" key="3">
    <source>
        <dbReference type="ARBA" id="ARBA00012663"/>
    </source>
</evidence>
<feature type="domain" description="Glycoside hydrolase family 20 catalytic" evidence="8">
    <location>
        <begin position="164"/>
        <end position="347"/>
    </location>
</feature>
<dbReference type="InterPro" id="IPR015883">
    <property type="entry name" value="Glyco_hydro_20_cat"/>
</dbReference>
<dbReference type="GO" id="GO:0004563">
    <property type="term" value="F:beta-N-acetylhexosaminidase activity"/>
    <property type="evidence" value="ECO:0007669"/>
    <property type="project" value="UniProtKB-EC"/>
</dbReference>
<dbReference type="CDD" id="cd06568">
    <property type="entry name" value="GH20_SpHex_like"/>
    <property type="match status" value="1"/>
</dbReference>
<evidence type="ECO:0000313" key="11">
    <source>
        <dbReference type="Proteomes" id="UP000576969"/>
    </source>
</evidence>
<organism evidence="10 11">
    <name type="scientific">Microbacterium immunditiarum</name>
    <dbReference type="NCBI Taxonomy" id="337480"/>
    <lineage>
        <taxon>Bacteria</taxon>
        <taxon>Bacillati</taxon>
        <taxon>Actinomycetota</taxon>
        <taxon>Actinomycetes</taxon>
        <taxon>Micrococcales</taxon>
        <taxon>Microbacteriaceae</taxon>
        <taxon>Microbacterium</taxon>
    </lineage>
</organism>
<dbReference type="SUPFAM" id="SSF51445">
    <property type="entry name" value="(Trans)glycosidases"/>
    <property type="match status" value="1"/>
</dbReference>
<evidence type="ECO:0000256" key="4">
    <source>
        <dbReference type="ARBA" id="ARBA00022801"/>
    </source>
</evidence>
<dbReference type="PRINTS" id="PR00738">
    <property type="entry name" value="GLHYDRLASE20"/>
</dbReference>
<protein>
    <recommendedName>
        <fullName evidence="3">beta-N-acetylhexosaminidase</fullName>
        <ecNumber evidence="3">3.2.1.52</ecNumber>
    </recommendedName>
</protein>
<dbReference type="AlphaFoldDB" id="A0A7Y9GR34"/>
<sequence length="545" mass="58200">MIRHRGRTALALALALSLALGPTLAGCTSAPQNGGTVRQLSVVPAPASVTAGESAAFPLDARVRIEGDADAAAALTALLEARTGLELGASASEDDDTGVVRLDVDKSSGGAESYRLTADEASVIVTGADAAGLFYGVQTLAQLVDRDGDRWVVPAVEIADAPRFAYRGVMLDVARHFHPVETVKGYIDRAAGLKFNVLHLHLSDDQGWRIQLTSRPELTERASATSVGGDAGGFYTKDDYREIVEYAASRHMTLVPEIDMPGHTHAVGLAYPELVEEPVITDAVRATIEAFGGDLPAAGVPYEGIAVGFSSLRIHDEATYDFVADVFGELAAMTPGPYLHFGGDEAHGTADDDFAEFVERTSRLISDLDKIPVAWHEAGSAPDLCDDTIGQYWGFVQPTEGMDDKARAFVKLGSQIILSPADAVYLDMKYDKSTTLGLSWANGPTSVQRAYSWEPSDVIDGIEDDDILGVEAPLWTETVRSADDIDHLAFPRIAAAAEAAWSPATGASELRTWESFRERVGALGPLWTSLGIAYHPSDEIPWTSE</sequence>
<dbReference type="InterPro" id="IPR029018">
    <property type="entry name" value="Hex-like_dom2"/>
</dbReference>
<evidence type="ECO:0000256" key="2">
    <source>
        <dbReference type="ARBA" id="ARBA00006285"/>
    </source>
</evidence>
<evidence type="ECO:0000313" key="10">
    <source>
        <dbReference type="EMBL" id="NYE21169.1"/>
    </source>
</evidence>
<dbReference type="Gene3D" id="3.20.20.80">
    <property type="entry name" value="Glycosidases"/>
    <property type="match status" value="1"/>
</dbReference>
<keyword evidence="4 10" id="KW-0378">Hydrolase</keyword>
<keyword evidence="7" id="KW-0732">Signal</keyword>
<dbReference type="Gene3D" id="3.30.379.10">
    <property type="entry name" value="Chitobiase/beta-hexosaminidase domain 2-like"/>
    <property type="match status" value="1"/>
</dbReference>
<dbReference type="GO" id="GO:0016020">
    <property type="term" value="C:membrane"/>
    <property type="evidence" value="ECO:0007669"/>
    <property type="project" value="TreeGrafter"/>
</dbReference>
<reference evidence="10 11" key="1">
    <citation type="submission" date="2020-07" db="EMBL/GenBank/DDBJ databases">
        <title>Sequencing the genomes of 1000 actinobacteria strains.</title>
        <authorList>
            <person name="Klenk H.-P."/>
        </authorList>
    </citation>
    <scope>NUCLEOTIDE SEQUENCE [LARGE SCALE GENOMIC DNA]</scope>
    <source>
        <strain evidence="10 11">DSM 24662</strain>
    </source>
</reference>
<comment type="similarity">
    <text evidence="2">Belongs to the glycosyl hydrolase 20 family.</text>
</comment>
<feature type="active site" description="Proton donor" evidence="6">
    <location>
        <position position="345"/>
    </location>
</feature>
<feature type="chain" id="PRO_5039263358" description="beta-N-acetylhexosaminidase" evidence="7">
    <location>
        <begin position="26"/>
        <end position="545"/>
    </location>
</feature>
<comment type="catalytic activity">
    <reaction evidence="1">
        <text>Hydrolysis of terminal non-reducing N-acetyl-D-hexosamine residues in N-acetyl-beta-D-hexosaminides.</text>
        <dbReference type="EC" id="3.2.1.52"/>
    </reaction>
</comment>
<feature type="domain" description="Glycoside hydrolase family 20 catalytic" evidence="8">
    <location>
        <begin position="353"/>
        <end position="503"/>
    </location>
</feature>
<keyword evidence="11" id="KW-1185">Reference proteome</keyword>
<evidence type="ECO:0000256" key="1">
    <source>
        <dbReference type="ARBA" id="ARBA00001231"/>
    </source>
</evidence>
<accession>A0A7Y9GR34</accession>
<dbReference type="GO" id="GO:0030203">
    <property type="term" value="P:glycosaminoglycan metabolic process"/>
    <property type="evidence" value="ECO:0007669"/>
    <property type="project" value="TreeGrafter"/>
</dbReference>
<evidence type="ECO:0000256" key="5">
    <source>
        <dbReference type="ARBA" id="ARBA00023295"/>
    </source>
</evidence>
<dbReference type="GO" id="GO:0005975">
    <property type="term" value="P:carbohydrate metabolic process"/>
    <property type="evidence" value="ECO:0007669"/>
    <property type="project" value="InterPro"/>
</dbReference>
<name>A0A7Y9GR34_9MICO</name>
<dbReference type="EC" id="3.2.1.52" evidence="3"/>
<dbReference type="PROSITE" id="PS51257">
    <property type="entry name" value="PROKAR_LIPOPROTEIN"/>
    <property type="match status" value="1"/>
</dbReference>
<dbReference type="Pfam" id="PF00728">
    <property type="entry name" value="Glyco_hydro_20"/>
    <property type="match status" value="2"/>
</dbReference>
<feature type="domain" description="Beta-hexosaminidase bacterial type N-terminal" evidence="9">
    <location>
        <begin position="40"/>
        <end position="161"/>
    </location>
</feature>
<dbReference type="SUPFAM" id="SSF55545">
    <property type="entry name" value="beta-N-acetylhexosaminidase-like domain"/>
    <property type="match status" value="1"/>
</dbReference>